<accession>A0A060LY07</accession>
<gene>
    <name evidence="1" type="ORF">BleG1_0565</name>
</gene>
<proteinExistence type="predicted"/>
<dbReference type="HOGENOM" id="CLU_1802220_0_0_9"/>
<dbReference type="RefSeq" id="WP_038476871.1">
    <property type="nucleotide sequence ID" value="NZ_CP003923.1"/>
</dbReference>
<evidence type="ECO:0000313" key="1">
    <source>
        <dbReference type="EMBL" id="AIC93173.1"/>
    </source>
</evidence>
<keyword evidence="2" id="KW-1185">Reference proteome</keyword>
<dbReference type="OrthoDB" id="2915915at2"/>
<name>A0A060LY07_9BACI</name>
<reference evidence="1 2" key="1">
    <citation type="journal article" date="2014" name="Gene">
        <title>A comparative genomic analysis of the alkalitolerant soil bacterium Bacillus lehensis G1.</title>
        <authorList>
            <person name="Noor Y.M."/>
            <person name="Samsulrizal N.H."/>
            <person name="Jema'on N.A."/>
            <person name="Low K.O."/>
            <person name="Ramli A.N."/>
            <person name="Alias N.I."/>
            <person name="Damis S.I."/>
            <person name="Fuzi S.F."/>
            <person name="Isa M.N."/>
            <person name="Murad A.M."/>
            <person name="Raih M.F."/>
            <person name="Bakar F.D."/>
            <person name="Najimudin N."/>
            <person name="Mahadi N.M."/>
            <person name="Illias R.M."/>
        </authorList>
    </citation>
    <scope>NUCLEOTIDE SEQUENCE [LARGE SCALE GENOMIC DNA]</scope>
    <source>
        <strain evidence="1 2">G1</strain>
    </source>
</reference>
<evidence type="ECO:0008006" key="3">
    <source>
        <dbReference type="Google" id="ProtNLM"/>
    </source>
</evidence>
<dbReference type="AlphaFoldDB" id="A0A060LY07"/>
<dbReference type="EMBL" id="CP003923">
    <property type="protein sequence ID" value="AIC93173.1"/>
    <property type="molecule type" value="Genomic_DNA"/>
</dbReference>
<dbReference type="KEGG" id="ble:BleG1_0565"/>
<dbReference type="Gene3D" id="2.60.40.2880">
    <property type="entry name" value="MmpS1-5, C-terminal soluble domain"/>
    <property type="match status" value="1"/>
</dbReference>
<dbReference type="Proteomes" id="UP000027142">
    <property type="component" value="Chromosome"/>
</dbReference>
<dbReference type="STRING" id="1246626.BleG1_0565"/>
<dbReference type="InterPro" id="IPR038468">
    <property type="entry name" value="MmpS_C"/>
</dbReference>
<dbReference type="PROSITE" id="PS51257">
    <property type="entry name" value="PROKAR_LIPOPROTEIN"/>
    <property type="match status" value="1"/>
</dbReference>
<sequence length="163" mass="17714">MKKLKEYSFLLIGVSFSLVSCEGANHIENDNLDSSTGDDEELTVEIIIESNATYVTDLEVNVNSRNDPQSIIEPTIEVPYSEKFIISTDTMFPITSTNVKASVGEDGDEISCKILYDNTEVATHISKGTIATAVCENKFIDNILSSKTGKIPAGLQSSDSPKL</sequence>
<organism evidence="1 2">
    <name type="scientific">Shouchella lehensis G1</name>
    <dbReference type="NCBI Taxonomy" id="1246626"/>
    <lineage>
        <taxon>Bacteria</taxon>
        <taxon>Bacillati</taxon>
        <taxon>Bacillota</taxon>
        <taxon>Bacilli</taxon>
        <taxon>Bacillales</taxon>
        <taxon>Bacillaceae</taxon>
        <taxon>Shouchella</taxon>
    </lineage>
</organism>
<protein>
    <recommendedName>
        <fullName evidence="3">Lipoprotein</fullName>
    </recommendedName>
</protein>
<evidence type="ECO:0000313" key="2">
    <source>
        <dbReference type="Proteomes" id="UP000027142"/>
    </source>
</evidence>